<reference evidence="2" key="1">
    <citation type="journal article" date="2021" name="Nat. Commun.">
        <title>Genetic determinants of endophytism in the Arabidopsis root mycobiome.</title>
        <authorList>
            <person name="Mesny F."/>
            <person name="Miyauchi S."/>
            <person name="Thiergart T."/>
            <person name="Pickel B."/>
            <person name="Atanasova L."/>
            <person name="Karlsson M."/>
            <person name="Huettel B."/>
            <person name="Barry K.W."/>
            <person name="Haridas S."/>
            <person name="Chen C."/>
            <person name="Bauer D."/>
            <person name="Andreopoulos W."/>
            <person name="Pangilinan J."/>
            <person name="LaButti K."/>
            <person name="Riley R."/>
            <person name="Lipzen A."/>
            <person name="Clum A."/>
            <person name="Drula E."/>
            <person name="Henrissat B."/>
            <person name="Kohler A."/>
            <person name="Grigoriev I.V."/>
            <person name="Martin F.M."/>
            <person name="Hacquard S."/>
        </authorList>
    </citation>
    <scope>NUCLEOTIDE SEQUENCE</scope>
    <source>
        <strain evidence="2">MPI-SDFR-AT-0120</strain>
    </source>
</reference>
<evidence type="ECO:0000313" key="3">
    <source>
        <dbReference type="Proteomes" id="UP000813461"/>
    </source>
</evidence>
<organism evidence="2 3">
    <name type="scientific">Paraphoma chrysanthemicola</name>
    <dbReference type="NCBI Taxonomy" id="798071"/>
    <lineage>
        <taxon>Eukaryota</taxon>
        <taxon>Fungi</taxon>
        <taxon>Dikarya</taxon>
        <taxon>Ascomycota</taxon>
        <taxon>Pezizomycotina</taxon>
        <taxon>Dothideomycetes</taxon>
        <taxon>Pleosporomycetidae</taxon>
        <taxon>Pleosporales</taxon>
        <taxon>Pleosporineae</taxon>
        <taxon>Phaeosphaeriaceae</taxon>
        <taxon>Paraphoma</taxon>
    </lineage>
</organism>
<gene>
    <name evidence="2" type="ORF">FB567DRAFT_631530</name>
</gene>
<keyword evidence="1" id="KW-0812">Transmembrane</keyword>
<comment type="caution">
    <text evidence="2">The sequence shown here is derived from an EMBL/GenBank/DDBJ whole genome shotgun (WGS) entry which is preliminary data.</text>
</comment>
<dbReference type="OrthoDB" id="3799311at2759"/>
<keyword evidence="1" id="KW-0472">Membrane</keyword>
<name>A0A8K0VW10_9PLEO</name>
<dbReference type="Proteomes" id="UP000813461">
    <property type="component" value="Unassembled WGS sequence"/>
</dbReference>
<dbReference type="EMBL" id="JAGMVJ010000016">
    <property type="protein sequence ID" value="KAH7079772.1"/>
    <property type="molecule type" value="Genomic_DNA"/>
</dbReference>
<keyword evidence="1" id="KW-1133">Transmembrane helix</keyword>
<sequence>MAPVKSGTSDDSWETGTTIELIALFLTVPGALAALVTLWLILRPRRQPVGDRLRDILRGLSWGRPSLVRPVTIAATNAEVIDWFQNHYRILQGEISNERQQWAEEMATFPPED</sequence>
<feature type="transmembrane region" description="Helical" evidence="1">
    <location>
        <begin position="21"/>
        <end position="42"/>
    </location>
</feature>
<accession>A0A8K0VW10</accession>
<proteinExistence type="predicted"/>
<evidence type="ECO:0000313" key="2">
    <source>
        <dbReference type="EMBL" id="KAH7079772.1"/>
    </source>
</evidence>
<evidence type="ECO:0000256" key="1">
    <source>
        <dbReference type="SAM" id="Phobius"/>
    </source>
</evidence>
<protein>
    <submittedName>
        <fullName evidence="2">Uncharacterized protein</fullName>
    </submittedName>
</protein>
<keyword evidence="3" id="KW-1185">Reference proteome</keyword>
<dbReference type="AlphaFoldDB" id="A0A8K0VW10"/>